<dbReference type="PROSITE" id="PS50181">
    <property type="entry name" value="FBOX"/>
    <property type="match status" value="2"/>
</dbReference>
<dbReference type="InterPro" id="IPR017451">
    <property type="entry name" value="F-box-assoc_interact_dom"/>
</dbReference>
<feature type="domain" description="F-box" evidence="1">
    <location>
        <begin position="14"/>
        <end position="63"/>
    </location>
</feature>
<dbReference type="InterPro" id="IPR036047">
    <property type="entry name" value="F-box-like_dom_sf"/>
</dbReference>
<dbReference type="EMBL" id="JACTNZ010000009">
    <property type="protein sequence ID" value="KAG5533254.1"/>
    <property type="molecule type" value="Genomic_DNA"/>
</dbReference>
<dbReference type="Proteomes" id="UP000823749">
    <property type="component" value="Chromosome 9"/>
</dbReference>
<dbReference type="Pfam" id="PF00646">
    <property type="entry name" value="F-box"/>
    <property type="match status" value="2"/>
</dbReference>
<name>A0AAV6J3E7_9ERIC</name>
<protein>
    <recommendedName>
        <fullName evidence="1">F-box domain-containing protein</fullName>
    </recommendedName>
</protein>
<feature type="domain" description="F-box" evidence="1">
    <location>
        <begin position="372"/>
        <end position="421"/>
    </location>
</feature>
<dbReference type="Gene3D" id="1.20.1280.50">
    <property type="match status" value="2"/>
</dbReference>
<organism evidence="2 3">
    <name type="scientific">Rhododendron griersonianum</name>
    <dbReference type="NCBI Taxonomy" id="479676"/>
    <lineage>
        <taxon>Eukaryota</taxon>
        <taxon>Viridiplantae</taxon>
        <taxon>Streptophyta</taxon>
        <taxon>Embryophyta</taxon>
        <taxon>Tracheophyta</taxon>
        <taxon>Spermatophyta</taxon>
        <taxon>Magnoliopsida</taxon>
        <taxon>eudicotyledons</taxon>
        <taxon>Gunneridae</taxon>
        <taxon>Pentapetalae</taxon>
        <taxon>asterids</taxon>
        <taxon>Ericales</taxon>
        <taxon>Ericaceae</taxon>
        <taxon>Ericoideae</taxon>
        <taxon>Rhodoreae</taxon>
        <taxon>Rhododendron</taxon>
    </lineage>
</organism>
<dbReference type="PANTHER" id="PTHR31672:SF13">
    <property type="entry name" value="F-BOX PROTEIN CPR30-LIKE"/>
    <property type="match status" value="1"/>
</dbReference>
<proteinExistence type="predicted"/>
<keyword evidence="3" id="KW-1185">Reference proteome</keyword>
<sequence length="746" mass="85202">MEWGRTEVTETEQKTRFPDVPEEIILCILLELPIRYLLRFRCVSKRWRFLISDPPFSISVQRRHVIIASHYYQPEFSLHCINDDGSIMEIPRPKPLQFAGCLRIGGLCNGLVLLNSSEDLFMWNPFAGCCKKFLKQYSDSSIMDVSGLCYDSSTDDYKVVTWVRDGETGTACMVGSCRTKSWTKNCDPYYKKIESSTLVDEHLHWLVTESNIGEDPFSLVTYLIVCFVPQTNKFVKVPMPDCDGTREHTGILGLGVLNGCLSLSQQYGEKESWTRLFVIPEITLLYWKDKLVPLCCIKDMVLRFRLGPQIQAILAWGLNKKPQGVFPILNGSRYIASTLLVESIVSPPNHYREEEEIKMEWGRTEVTETKQKTLFPDVPEEIILCILLELPIRYLLRFRCVSNRWRKTISDPPFSLSVQRRHVIVASHYYQPEFSLHCINDDGSIMEIPRPKPLQFAGCLRIGGLCNGLVLLNSSEDLFMWNPFTGYCKKVLLIEFLKQYSDSSIMDVSGLCYDSSTDDYKVVTQVRDGETGTACMVGSCRTKSWTKNCDPYYKKIESSTFVDEHLHWLVTESNIGEDPFSLVTNLIVCFVPQTNKFVKVPMPDCDGTREHTGILGLDKVGLIKVGLGVLNGCLSLSQCISKKYNDIEVLVMKQYGEKESWTRLFVIPEITLLYWKDKLVPLCCIKDMVLRFRLGPQIQAILAWGLNKKSQGVFPIPNGSRYIDSASRKYSFASQPLQRRGRVHGN</sequence>
<evidence type="ECO:0000313" key="2">
    <source>
        <dbReference type="EMBL" id="KAG5533254.1"/>
    </source>
</evidence>
<dbReference type="SUPFAM" id="SSF81383">
    <property type="entry name" value="F-box domain"/>
    <property type="match status" value="2"/>
</dbReference>
<dbReference type="PANTHER" id="PTHR31672">
    <property type="entry name" value="BNACNNG10540D PROTEIN"/>
    <property type="match status" value="1"/>
</dbReference>
<evidence type="ECO:0000313" key="3">
    <source>
        <dbReference type="Proteomes" id="UP000823749"/>
    </source>
</evidence>
<dbReference type="AlphaFoldDB" id="A0AAV6J3E7"/>
<comment type="caution">
    <text evidence="2">The sequence shown here is derived from an EMBL/GenBank/DDBJ whole genome shotgun (WGS) entry which is preliminary data.</text>
</comment>
<accession>A0AAV6J3E7</accession>
<gene>
    <name evidence="2" type="ORF">RHGRI_027453</name>
</gene>
<dbReference type="InterPro" id="IPR001810">
    <property type="entry name" value="F-box_dom"/>
</dbReference>
<dbReference type="SMART" id="SM00256">
    <property type="entry name" value="FBOX"/>
    <property type="match status" value="2"/>
</dbReference>
<evidence type="ECO:0000259" key="1">
    <source>
        <dbReference type="PROSITE" id="PS50181"/>
    </source>
</evidence>
<dbReference type="NCBIfam" id="TIGR01640">
    <property type="entry name" value="F_box_assoc_1"/>
    <property type="match status" value="2"/>
</dbReference>
<dbReference type="InterPro" id="IPR050796">
    <property type="entry name" value="SCF_F-box_component"/>
</dbReference>
<reference evidence="2" key="1">
    <citation type="submission" date="2020-08" db="EMBL/GenBank/DDBJ databases">
        <title>Plant Genome Project.</title>
        <authorList>
            <person name="Zhang R.-G."/>
        </authorList>
    </citation>
    <scope>NUCLEOTIDE SEQUENCE</scope>
    <source>
        <strain evidence="2">WSP0</strain>
        <tissue evidence="2">Leaf</tissue>
    </source>
</reference>